<gene>
    <name evidence="2" type="ORF">SAMN05216203_1532</name>
</gene>
<organism evidence="2 3">
    <name type="scientific">Marinobacter daqiaonensis</name>
    <dbReference type="NCBI Taxonomy" id="650891"/>
    <lineage>
        <taxon>Bacteria</taxon>
        <taxon>Pseudomonadati</taxon>
        <taxon>Pseudomonadota</taxon>
        <taxon>Gammaproteobacteria</taxon>
        <taxon>Pseudomonadales</taxon>
        <taxon>Marinobacteraceae</taxon>
        <taxon>Marinobacter</taxon>
    </lineage>
</organism>
<keyword evidence="1" id="KW-1133">Transmembrane helix</keyword>
<name>A0A1I6HTM5_9GAMM</name>
<dbReference type="EMBL" id="FOYW01000001">
    <property type="protein sequence ID" value="SFR57747.1"/>
    <property type="molecule type" value="Genomic_DNA"/>
</dbReference>
<proteinExistence type="predicted"/>
<feature type="transmembrane region" description="Helical" evidence="1">
    <location>
        <begin position="12"/>
        <end position="32"/>
    </location>
</feature>
<evidence type="ECO:0000256" key="1">
    <source>
        <dbReference type="SAM" id="Phobius"/>
    </source>
</evidence>
<keyword evidence="1" id="KW-0472">Membrane</keyword>
<keyword evidence="3" id="KW-1185">Reference proteome</keyword>
<keyword evidence="1" id="KW-0812">Transmembrane</keyword>
<dbReference type="AlphaFoldDB" id="A0A1I6HTM5"/>
<evidence type="ECO:0000313" key="3">
    <source>
        <dbReference type="Proteomes" id="UP000198644"/>
    </source>
</evidence>
<dbReference type="Proteomes" id="UP000198644">
    <property type="component" value="Unassembled WGS sequence"/>
</dbReference>
<protein>
    <submittedName>
        <fullName evidence="2">Uncharacterized protein</fullName>
    </submittedName>
</protein>
<reference evidence="2 3" key="1">
    <citation type="submission" date="2016-10" db="EMBL/GenBank/DDBJ databases">
        <authorList>
            <person name="de Groot N.N."/>
        </authorList>
    </citation>
    <scope>NUCLEOTIDE SEQUENCE [LARGE SCALE GENOMIC DNA]</scope>
    <source>
        <strain evidence="2 3">CGMCC 1.9167</strain>
    </source>
</reference>
<sequence length="35" mass="3854">MRVVKRMDLIVPAWLLILTGSGAFLYCAYAGLLTP</sequence>
<evidence type="ECO:0000313" key="2">
    <source>
        <dbReference type="EMBL" id="SFR57747.1"/>
    </source>
</evidence>
<accession>A0A1I6HTM5</accession>